<dbReference type="GO" id="GO:0005829">
    <property type="term" value="C:cytosol"/>
    <property type="evidence" value="ECO:0007669"/>
    <property type="project" value="TreeGrafter"/>
</dbReference>
<evidence type="ECO:0000313" key="15">
    <source>
        <dbReference type="EMBL" id="EMI57856.1"/>
    </source>
</evidence>
<keyword evidence="7" id="KW-0067">ATP-binding</keyword>
<evidence type="ECO:0000259" key="14">
    <source>
        <dbReference type="Pfam" id="PF10509"/>
    </source>
</evidence>
<evidence type="ECO:0000256" key="1">
    <source>
        <dbReference type="ARBA" id="ARBA00006566"/>
    </source>
</evidence>
<evidence type="ECO:0000256" key="3">
    <source>
        <dbReference type="ARBA" id="ARBA00022679"/>
    </source>
</evidence>
<evidence type="ECO:0000259" key="12">
    <source>
        <dbReference type="Pfam" id="PF00288"/>
    </source>
</evidence>
<comment type="caution">
    <text evidence="15">The sequence shown here is derived from an EMBL/GenBank/DDBJ whole genome shotgun (WGS) entry which is preliminary data.</text>
</comment>
<gene>
    <name evidence="15" type="ORF">RSSM_00724</name>
</gene>
<accession>M5UJ41</accession>
<dbReference type="InterPro" id="IPR020568">
    <property type="entry name" value="Ribosomal_Su5_D2-typ_SF"/>
</dbReference>
<protein>
    <recommendedName>
        <fullName evidence="11">Galactokinase</fullName>
        <ecNumber evidence="11">2.7.1.6</ecNumber>
    </recommendedName>
</protein>
<dbReference type="PROSITE" id="PS00106">
    <property type="entry name" value="GALACTOKINASE"/>
    <property type="match status" value="1"/>
</dbReference>
<feature type="domain" description="GHMP kinase N-terminal" evidence="12">
    <location>
        <begin position="113"/>
        <end position="198"/>
    </location>
</feature>
<evidence type="ECO:0000256" key="11">
    <source>
        <dbReference type="NCBIfam" id="TIGR00131"/>
    </source>
</evidence>
<dbReference type="PATRIC" id="fig|1263870.3.peg.792"/>
<dbReference type="PANTHER" id="PTHR10457">
    <property type="entry name" value="MEVALONATE KINASE/GALACTOKINASE"/>
    <property type="match status" value="1"/>
</dbReference>
<evidence type="ECO:0000256" key="7">
    <source>
        <dbReference type="ARBA" id="ARBA00022840"/>
    </source>
</evidence>
<dbReference type="InterPro" id="IPR014721">
    <property type="entry name" value="Ribsml_uS5_D2-typ_fold_subgr"/>
</dbReference>
<dbReference type="Pfam" id="PF10509">
    <property type="entry name" value="GalKase_gal_bdg"/>
    <property type="match status" value="1"/>
</dbReference>
<evidence type="ECO:0000256" key="4">
    <source>
        <dbReference type="ARBA" id="ARBA00022723"/>
    </source>
</evidence>
<comment type="similarity">
    <text evidence="1">Belongs to the GHMP kinase family. GalK subfamily.</text>
</comment>
<keyword evidence="10" id="KW-0119">Carbohydrate metabolism</keyword>
<feature type="domain" description="GHMP kinase C-terminal" evidence="13">
    <location>
        <begin position="295"/>
        <end position="380"/>
    </location>
</feature>
<dbReference type="Gene3D" id="3.30.230.10">
    <property type="match status" value="1"/>
</dbReference>
<keyword evidence="16" id="KW-1185">Reference proteome</keyword>
<dbReference type="PIRSF" id="PIRSF000530">
    <property type="entry name" value="Galactokinase"/>
    <property type="match status" value="1"/>
</dbReference>
<dbReference type="FunFam" id="3.30.70.890:FF:000001">
    <property type="entry name" value="Galactokinase"/>
    <property type="match status" value="1"/>
</dbReference>
<dbReference type="InterPro" id="IPR013750">
    <property type="entry name" value="GHMP_kinase_C_dom"/>
</dbReference>
<keyword evidence="5" id="KW-0547">Nucleotide-binding</keyword>
<sequence>MTTTENDTSTESLTELADRVSETHKKLYGQAPEFLVAAPGRVNLIGEHIDYNDGFVLPMAIERYIVMAASKPTDTDEAQSQYHSISMDSSARLAATAQPGSDPSAPGWACYVQGVLAGFHQSGRPTPTLNVSFDSTVPLGGGLSSSAALEVATATLLEAATSTTLDMREKALICQKAEHDYAGVPCGIMDQFSSVFGKDGELMLLDCRSQEITAVPFRSDDITLLITNSNVKHELNGGEYAERRSQCDSALQKIGKSTWRDISMDDVNAARDQLTDLEFKRARHVVGEIQRTRQAAEAISAGRWDEVGELMYASHDSLSDDFEVSCEELDLLVNLAREVNSEGGVIGSRMTGGGFGGCTVTLVKRDSADALIEALTSRYKAETGVEPSCFTSPPRPRRSHSLNTLNGAHHLASLPHAQRWSPAIQHSLAFGQAVVDLVKDPAAQGFFTRPAPRKNSRQKPSSV</sequence>
<evidence type="ECO:0000256" key="10">
    <source>
        <dbReference type="ARBA" id="ARBA00023277"/>
    </source>
</evidence>
<dbReference type="InterPro" id="IPR006204">
    <property type="entry name" value="GHMP_kinase_N_dom"/>
</dbReference>
<evidence type="ECO:0000259" key="13">
    <source>
        <dbReference type="Pfam" id="PF08544"/>
    </source>
</evidence>
<dbReference type="PRINTS" id="PR00959">
    <property type="entry name" value="MEVGALKINASE"/>
</dbReference>
<keyword evidence="4" id="KW-0479">Metal-binding</keyword>
<dbReference type="EC" id="2.7.1.6" evidence="11"/>
<keyword evidence="9" id="KW-0299">Galactose metabolism</keyword>
<dbReference type="Gene3D" id="3.30.70.890">
    <property type="entry name" value="GHMP kinase, C-terminal domain"/>
    <property type="match status" value="1"/>
</dbReference>
<dbReference type="Pfam" id="PF00288">
    <property type="entry name" value="GHMP_kinases_N"/>
    <property type="match status" value="1"/>
</dbReference>
<dbReference type="InterPro" id="IPR006203">
    <property type="entry name" value="GHMP_knse_ATP-bd_CS"/>
</dbReference>
<dbReference type="GO" id="GO:0004335">
    <property type="term" value="F:galactokinase activity"/>
    <property type="evidence" value="ECO:0007669"/>
    <property type="project" value="UniProtKB-UniRule"/>
</dbReference>
<keyword evidence="6 15" id="KW-0418">Kinase</keyword>
<proteinExistence type="inferred from homology"/>
<dbReference type="SUPFAM" id="SSF54211">
    <property type="entry name" value="Ribosomal protein S5 domain 2-like"/>
    <property type="match status" value="1"/>
</dbReference>
<keyword evidence="3" id="KW-0808">Transferase</keyword>
<evidence type="ECO:0000256" key="2">
    <source>
        <dbReference type="ARBA" id="ARBA00022490"/>
    </source>
</evidence>
<evidence type="ECO:0000313" key="16">
    <source>
        <dbReference type="Proteomes" id="UP000011885"/>
    </source>
</evidence>
<dbReference type="InterPro" id="IPR000705">
    <property type="entry name" value="Galactokinase"/>
</dbReference>
<keyword evidence="8" id="KW-0460">Magnesium</keyword>
<dbReference type="OrthoDB" id="250531at2"/>
<dbReference type="GO" id="GO:0005524">
    <property type="term" value="F:ATP binding"/>
    <property type="evidence" value="ECO:0007669"/>
    <property type="project" value="UniProtKB-UniRule"/>
</dbReference>
<dbReference type="GO" id="GO:0006012">
    <property type="term" value="P:galactose metabolic process"/>
    <property type="evidence" value="ECO:0007669"/>
    <property type="project" value="UniProtKB-UniRule"/>
</dbReference>
<dbReference type="Proteomes" id="UP000011885">
    <property type="component" value="Unassembled WGS sequence"/>
</dbReference>
<dbReference type="InterPro" id="IPR019741">
    <property type="entry name" value="Galactokinase_CS"/>
</dbReference>
<dbReference type="PANTHER" id="PTHR10457:SF7">
    <property type="entry name" value="GALACTOKINASE-RELATED"/>
    <property type="match status" value="1"/>
</dbReference>
<dbReference type="InterPro" id="IPR036554">
    <property type="entry name" value="GHMP_kinase_C_sf"/>
</dbReference>
<keyword evidence="2" id="KW-0963">Cytoplasm</keyword>
<dbReference type="InterPro" id="IPR019539">
    <property type="entry name" value="GalKase_N"/>
</dbReference>
<dbReference type="AlphaFoldDB" id="M5UJ41"/>
<dbReference type="SUPFAM" id="SSF55060">
    <property type="entry name" value="GHMP Kinase, C-terminal domain"/>
    <property type="match status" value="1"/>
</dbReference>
<evidence type="ECO:0000256" key="8">
    <source>
        <dbReference type="ARBA" id="ARBA00022842"/>
    </source>
</evidence>
<dbReference type="NCBIfam" id="TIGR00131">
    <property type="entry name" value="gal_kin"/>
    <property type="match status" value="1"/>
</dbReference>
<reference evidence="15 16" key="1">
    <citation type="journal article" date="2013" name="Mar. Genomics">
        <title>Expression of sulfatases in Rhodopirellula baltica and the diversity of sulfatases in the genus Rhodopirellula.</title>
        <authorList>
            <person name="Wegner C.E."/>
            <person name="Richter-Heitmann T."/>
            <person name="Klindworth A."/>
            <person name="Klockow C."/>
            <person name="Richter M."/>
            <person name="Achstetter T."/>
            <person name="Glockner F.O."/>
            <person name="Harder J."/>
        </authorList>
    </citation>
    <scope>NUCLEOTIDE SEQUENCE [LARGE SCALE GENOMIC DNA]</scope>
    <source>
        <strain evidence="15 16">SM41</strain>
    </source>
</reference>
<dbReference type="EMBL" id="ANOH01000060">
    <property type="protein sequence ID" value="EMI57856.1"/>
    <property type="molecule type" value="Genomic_DNA"/>
</dbReference>
<dbReference type="GO" id="GO:0046872">
    <property type="term" value="F:metal ion binding"/>
    <property type="evidence" value="ECO:0007669"/>
    <property type="project" value="UniProtKB-KW"/>
</dbReference>
<dbReference type="FunFam" id="3.30.230.10:FF:000017">
    <property type="entry name" value="Galactokinase"/>
    <property type="match status" value="1"/>
</dbReference>
<name>M5UJ41_9BACT</name>
<evidence type="ECO:0000256" key="5">
    <source>
        <dbReference type="ARBA" id="ARBA00022741"/>
    </source>
</evidence>
<organism evidence="15 16">
    <name type="scientific">Rhodopirellula sallentina SM41</name>
    <dbReference type="NCBI Taxonomy" id="1263870"/>
    <lineage>
        <taxon>Bacteria</taxon>
        <taxon>Pseudomonadati</taxon>
        <taxon>Planctomycetota</taxon>
        <taxon>Planctomycetia</taxon>
        <taxon>Pirellulales</taxon>
        <taxon>Pirellulaceae</taxon>
        <taxon>Rhodopirellula</taxon>
    </lineage>
</organism>
<dbReference type="InterPro" id="IPR006206">
    <property type="entry name" value="Mevalonate/galactokinase"/>
</dbReference>
<dbReference type="Pfam" id="PF08544">
    <property type="entry name" value="GHMP_kinases_C"/>
    <property type="match status" value="1"/>
</dbReference>
<evidence type="ECO:0000256" key="9">
    <source>
        <dbReference type="ARBA" id="ARBA00023144"/>
    </source>
</evidence>
<dbReference type="PROSITE" id="PS00627">
    <property type="entry name" value="GHMP_KINASES_ATP"/>
    <property type="match status" value="1"/>
</dbReference>
<dbReference type="RefSeq" id="WP_008674444.1">
    <property type="nucleotide sequence ID" value="NZ_ANOH01000060.1"/>
</dbReference>
<feature type="domain" description="Galactokinase N-terminal" evidence="14">
    <location>
        <begin position="22"/>
        <end position="71"/>
    </location>
</feature>
<dbReference type="PRINTS" id="PR00473">
    <property type="entry name" value="GALCTOKINASE"/>
</dbReference>
<evidence type="ECO:0000256" key="6">
    <source>
        <dbReference type="ARBA" id="ARBA00022777"/>
    </source>
</evidence>